<feature type="transmembrane region" description="Helical" evidence="1">
    <location>
        <begin position="80"/>
        <end position="103"/>
    </location>
</feature>
<proteinExistence type="predicted"/>
<dbReference type="Proteomes" id="UP000198323">
    <property type="component" value="Unassembled WGS sequence"/>
</dbReference>
<comment type="caution">
    <text evidence="2">The sequence shown here is derived from an EMBL/GenBank/DDBJ whole genome shotgun (WGS) entry which is preliminary data.</text>
</comment>
<keyword evidence="1" id="KW-0472">Membrane</keyword>
<dbReference type="AlphaFoldDB" id="A0A226MPX5"/>
<evidence type="ECO:0000313" key="3">
    <source>
        <dbReference type="Proteomes" id="UP000198323"/>
    </source>
</evidence>
<evidence type="ECO:0000256" key="1">
    <source>
        <dbReference type="SAM" id="Phobius"/>
    </source>
</evidence>
<reference evidence="2 3" key="1">
    <citation type="submission" date="2016-07" db="EMBL/GenBank/DDBJ databases">
        <title>Disparate Historic Effective Population Sizes Predicted by Modern Levels of Genome Diversity for the Scaled Quail (Callipepla squamata) and the Northern Bobwhite (Colinus virginianus): Inferences from First and Second Generation Draft Genome Assemblies for Sympatric New World Quail.</title>
        <authorList>
            <person name="Oldeschulte D.L."/>
            <person name="Halley Y.A."/>
            <person name="Bhattarai E.K."/>
            <person name="Brashear W.A."/>
            <person name="Hill J."/>
            <person name="Metz R.P."/>
            <person name="Johnson C.D."/>
            <person name="Rollins D."/>
            <person name="Peterson M.J."/>
            <person name="Bickhart D.M."/>
            <person name="Decker J.E."/>
            <person name="Seabury C.M."/>
        </authorList>
    </citation>
    <scope>NUCLEOTIDE SEQUENCE [LARGE SCALE GENOMIC DNA]</scope>
    <source>
        <strain evidence="2 3">Texas</strain>
        <tissue evidence="2">Leg muscle</tissue>
    </source>
</reference>
<feature type="transmembrane region" description="Helical" evidence="1">
    <location>
        <begin position="54"/>
        <end position="74"/>
    </location>
</feature>
<dbReference type="OrthoDB" id="9119379at2759"/>
<name>A0A226MPX5_CALSU</name>
<keyword evidence="1" id="KW-0812">Transmembrane</keyword>
<keyword evidence="1" id="KW-1133">Transmembrane helix</keyword>
<accession>A0A226MPX5</accession>
<keyword evidence="3" id="KW-1185">Reference proteome</keyword>
<evidence type="ECO:0000313" key="2">
    <source>
        <dbReference type="EMBL" id="OXB57200.1"/>
    </source>
</evidence>
<protein>
    <submittedName>
        <fullName evidence="2">Uncharacterized protein</fullName>
    </submittedName>
</protein>
<gene>
    <name evidence="2" type="ORF">ASZ78_000934</name>
</gene>
<feature type="non-terminal residue" evidence="2">
    <location>
        <position position="257"/>
    </location>
</feature>
<sequence length="257" mass="28311">MSSGMQWAPAKFRVALTPQKGPQHCGNRKLQLRIGVQQGCSSCHRSGTQIVDSFAFSILVLHLLASYLYSWLALHSLPLGPFLSIILLIQAAHCLLAFSFSNLELLQPVLLRRGSETLGAPGSSAPTASNPLLQHFFQHHWTQGQYIRSQHRLQHQSTISYHRCIHLLLTIAMARSMAVKLSCILVSLFCPLQPVTLWKINVSPWCREAEPCPDVHTRVVHPAVPCGPCMLEPVAFAMHIPSAQCARGCLSLTLSAA</sequence>
<organism evidence="2 3">
    <name type="scientific">Callipepla squamata</name>
    <name type="common">Scaled quail</name>
    <dbReference type="NCBI Taxonomy" id="9009"/>
    <lineage>
        <taxon>Eukaryota</taxon>
        <taxon>Metazoa</taxon>
        <taxon>Chordata</taxon>
        <taxon>Craniata</taxon>
        <taxon>Vertebrata</taxon>
        <taxon>Euteleostomi</taxon>
        <taxon>Archelosauria</taxon>
        <taxon>Archosauria</taxon>
        <taxon>Dinosauria</taxon>
        <taxon>Saurischia</taxon>
        <taxon>Theropoda</taxon>
        <taxon>Coelurosauria</taxon>
        <taxon>Aves</taxon>
        <taxon>Neognathae</taxon>
        <taxon>Galloanserae</taxon>
        <taxon>Galliformes</taxon>
        <taxon>Odontophoridae</taxon>
        <taxon>Callipepla</taxon>
    </lineage>
</organism>
<dbReference type="EMBL" id="MCFN01000566">
    <property type="protein sequence ID" value="OXB57200.1"/>
    <property type="molecule type" value="Genomic_DNA"/>
</dbReference>